<dbReference type="Proteomes" id="UP000324832">
    <property type="component" value="Unassembled WGS sequence"/>
</dbReference>
<name>A0A5E4QR00_9NEOP</name>
<gene>
    <name evidence="2" type="ORF">LSINAPIS_LOCUS11278</name>
</gene>
<feature type="compositionally biased region" description="Pro residues" evidence="1">
    <location>
        <begin position="88"/>
        <end position="106"/>
    </location>
</feature>
<feature type="compositionally biased region" description="Polar residues" evidence="1">
    <location>
        <begin position="1"/>
        <end position="13"/>
    </location>
</feature>
<dbReference type="AlphaFoldDB" id="A0A5E4QR00"/>
<reference evidence="2 3" key="1">
    <citation type="submission" date="2017-07" db="EMBL/GenBank/DDBJ databases">
        <authorList>
            <person name="Talla V."/>
            <person name="Backstrom N."/>
        </authorList>
    </citation>
    <scope>NUCLEOTIDE SEQUENCE [LARGE SCALE GENOMIC DNA]</scope>
</reference>
<feature type="region of interest" description="Disordered" evidence="1">
    <location>
        <begin position="1"/>
        <end position="51"/>
    </location>
</feature>
<feature type="compositionally biased region" description="Pro residues" evidence="1">
    <location>
        <begin position="24"/>
        <end position="34"/>
    </location>
</feature>
<organism evidence="2 3">
    <name type="scientific">Leptidea sinapis</name>
    <dbReference type="NCBI Taxonomy" id="189913"/>
    <lineage>
        <taxon>Eukaryota</taxon>
        <taxon>Metazoa</taxon>
        <taxon>Ecdysozoa</taxon>
        <taxon>Arthropoda</taxon>
        <taxon>Hexapoda</taxon>
        <taxon>Insecta</taxon>
        <taxon>Pterygota</taxon>
        <taxon>Neoptera</taxon>
        <taxon>Endopterygota</taxon>
        <taxon>Lepidoptera</taxon>
        <taxon>Glossata</taxon>
        <taxon>Ditrysia</taxon>
        <taxon>Papilionoidea</taxon>
        <taxon>Pieridae</taxon>
        <taxon>Dismorphiinae</taxon>
        <taxon>Leptidea</taxon>
    </lineage>
</organism>
<keyword evidence="3" id="KW-1185">Reference proteome</keyword>
<feature type="region of interest" description="Disordered" evidence="1">
    <location>
        <begin position="86"/>
        <end position="115"/>
    </location>
</feature>
<proteinExistence type="predicted"/>
<evidence type="ECO:0000313" key="2">
    <source>
        <dbReference type="EMBL" id="VVD00693.1"/>
    </source>
</evidence>
<evidence type="ECO:0000313" key="3">
    <source>
        <dbReference type="Proteomes" id="UP000324832"/>
    </source>
</evidence>
<evidence type="ECO:0000256" key="1">
    <source>
        <dbReference type="SAM" id="MobiDB-lite"/>
    </source>
</evidence>
<sequence>MSDWWRQSTSTNVEVEPAANTSPAPAPSPMPLPAGTPVGPASALGATSASLPVRAPNVTVTAGGLLEADSHIRVLTPTEIMRTMPRLAPAPPAHPAHTPPATPAPAAPAATTRDTSWQCMFAL</sequence>
<dbReference type="EMBL" id="FZQP02004901">
    <property type="protein sequence ID" value="VVD00693.1"/>
    <property type="molecule type" value="Genomic_DNA"/>
</dbReference>
<accession>A0A5E4QR00</accession>
<protein>
    <submittedName>
        <fullName evidence="2">Uncharacterized protein</fullName>
    </submittedName>
</protein>